<reference evidence="4" key="1">
    <citation type="submission" date="2017-09" db="EMBL/GenBank/DDBJ databases">
        <title>Depth-based differentiation of microbial function through sediment-hosted aquifers and enrichment of novel symbionts in the deep terrestrial subsurface.</title>
        <authorList>
            <person name="Probst A.J."/>
            <person name="Ladd B."/>
            <person name="Jarett J.K."/>
            <person name="Geller-Mcgrath D.E."/>
            <person name="Sieber C.M.K."/>
            <person name="Emerson J.B."/>
            <person name="Anantharaman K."/>
            <person name="Thomas B.C."/>
            <person name="Malmstrom R."/>
            <person name="Stieglmeier M."/>
            <person name="Klingl A."/>
            <person name="Woyke T."/>
            <person name="Ryan C.M."/>
            <person name="Banfield J.F."/>
        </authorList>
    </citation>
    <scope>NUCLEOTIDE SEQUENCE [LARGE SCALE GENOMIC DNA]</scope>
</reference>
<proteinExistence type="predicted"/>
<name>A0A2J0MPX3_9BACT</name>
<evidence type="ECO:0000259" key="2">
    <source>
        <dbReference type="PROSITE" id="PS51462"/>
    </source>
</evidence>
<comment type="caution">
    <text evidence="3">The sequence shown here is derived from an EMBL/GenBank/DDBJ whole genome shotgun (WGS) entry which is preliminary data.</text>
</comment>
<dbReference type="SUPFAM" id="SSF55811">
    <property type="entry name" value="Nudix"/>
    <property type="match status" value="1"/>
</dbReference>
<dbReference type="PROSITE" id="PS00893">
    <property type="entry name" value="NUDIX_BOX"/>
    <property type="match status" value="1"/>
</dbReference>
<dbReference type="InterPro" id="IPR015797">
    <property type="entry name" value="NUDIX_hydrolase-like_dom_sf"/>
</dbReference>
<evidence type="ECO:0000256" key="1">
    <source>
        <dbReference type="ARBA" id="ARBA00022801"/>
    </source>
</evidence>
<sequence>MNKNKMLEFGIKRENEEQRDGGCAVVFDPVSQKYAVYRNLKNKMLGLYCGGFDEGEDEEKGVLRELIEESGLCDFLYVEKIDKVLTHYFNFNKKKNRVALSTCFLVILKSTKLKQTEFEEHEEFELEWVDPKELFSIWEAHSEDKNYDHWIYFLKKSVNRAVELRYDTTDREEK</sequence>
<feature type="domain" description="Nudix hydrolase" evidence="2">
    <location>
        <begin position="17"/>
        <end position="153"/>
    </location>
</feature>
<keyword evidence="1" id="KW-0378">Hydrolase</keyword>
<dbReference type="CDD" id="cd02883">
    <property type="entry name" value="NUDIX_Hydrolase"/>
    <property type="match status" value="1"/>
</dbReference>
<organism evidence="3 4">
    <name type="scientific">Candidatus Nomurabacteria bacterium CG_4_10_14_0_2_um_filter_33_9</name>
    <dbReference type="NCBI Taxonomy" id="1974728"/>
    <lineage>
        <taxon>Bacteria</taxon>
        <taxon>Candidatus Nomuraibacteriota</taxon>
    </lineage>
</organism>
<dbReference type="Proteomes" id="UP000229132">
    <property type="component" value="Unassembled WGS sequence"/>
</dbReference>
<dbReference type="AlphaFoldDB" id="A0A2J0MPX3"/>
<dbReference type="GO" id="GO:0016787">
    <property type="term" value="F:hydrolase activity"/>
    <property type="evidence" value="ECO:0007669"/>
    <property type="project" value="UniProtKB-KW"/>
</dbReference>
<accession>A0A2J0MPX3</accession>
<dbReference type="PROSITE" id="PS51462">
    <property type="entry name" value="NUDIX"/>
    <property type="match status" value="1"/>
</dbReference>
<dbReference type="InterPro" id="IPR020084">
    <property type="entry name" value="NUDIX_hydrolase_CS"/>
</dbReference>
<evidence type="ECO:0000313" key="4">
    <source>
        <dbReference type="Proteomes" id="UP000229132"/>
    </source>
</evidence>
<dbReference type="EMBL" id="PFOX01000002">
    <property type="protein sequence ID" value="PIZ86464.1"/>
    <property type="molecule type" value="Genomic_DNA"/>
</dbReference>
<protein>
    <recommendedName>
        <fullName evidence="2">Nudix hydrolase domain-containing protein</fullName>
    </recommendedName>
</protein>
<dbReference type="Pfam" id="PF00293">
    <property type="entry name" value="NUDIX"/>
    <property type="match status" value="1"/>
</dbReference>
<dbReference type="Gene3D" id="3.90.79.10">
    <property type="entry name" value="Nucleoside Triphosphate Pyrophosphohydrolase"/>
    <property type="match status" value="1"/>
</dbReference>
<gene>
    <name evidence="3" type="ORF">COX94_00070</name>
</gene>
<dbReference type="InterPro" id="IPR000086">
    <property type="entry name" value="NUDIX_hydrolase_dom"/>
</dbReference>
<evidence type="ECO:0000313" key="3">
    <source>
        <dbReference type="EMBL" id="PIZ86464.1"/>
    </source>
</evidence>